<dbReference type="HOGENOM" id="CLU_005417_0_0_1"/>
<keyword evidence="3" id="KW-0698">rRNA processing</keyword>
<feature type="region of interest" description="Disordered" evidence="9">
    <location>
        <begin position="1"/>
        <end position="149"/>
    </location>
</feature>
<keyword evidence="2" id="KW-0690">Ribosome biogenesis</keyword>
<dbReference type="PANTHER" id="PTHR44215">
    <property type="entry name" value="WD REPEAT-CONTAINING PROTEIN 75"/>
    <property type="match status" value="1"/>
</dbReference>
<protein>
    <submittedName>
        <fullName evidence="10">Uncharacterized protein</fullName>
    </submittedName>
</protein>
<dbReference type="Gene3D" id="2.130.10.10">
    <property type="entry name" value="YVTN repeat-like/Quinoprotein amine dehydrogenase"/>
    <property type="match status" value="3"/>
</dbReference>
<evidence type="ECO:0000256" key="6">
    <source>
        <dbReference type="ARBA" id="ARBA00023163"/>
    </source>
</evidence>
<sequence>MSQLAKRNADAAFEDIAADSPHSRKRQRKRKNRKSEDKASKQPETESSPAAVSPAKPIKKQSAIPQEEISNPVHQSKPTNEVTKPSKPRTTGLTKEPTASDNGLSGLGASTADDKKALIKKKKKGQQKSSQLEKRKPRQPDGDNNAWSLSSSTGGVFIGQDPLLTEDDQYLILPTHSEIQVYSTQTSLLVRSFRVDNKSDITSCAFSNADPKKVYVANSRGLLSLWDWTTGKRLSRQDTGRGLQQVLPLTSQDDKETILVLQEGQKNKTAVVFAVDSSTHQLKEIQPVLRRADLVSNIRSLADGSVLVACADDKLLVGQSQIGSDGKLTLDYTWREVSVSAPILSFDAQINVGKSKSGRKVPFLDVVLGLNSGVIVHYEDLLFKLIGKEKKNSTDDILGRKLHWHRTGVNSVKWSRDRNYIISGGNETVLVIWQLDTNQRQYLPHLSTPILGLTVSATGSAYALRLGDNSVMVLSTADLLPFSSVSGLALGDGQSTSSTMVLHPNNANQLVAAVTANAVTHGSRPAKSTTLLQVYDLQSNLQLSRQALSRNMITAQNVAPTGETVKEPSVTHVAISQDGTWLATVDEWHPNEQDLQPVYIDADVATTRGLAVETTLKFWHWNADDKIWELVTRVDEPHKPGLHSVLGLSVNPTKLEVSTIGSDASIRIWTPKARHRNGVAVKNKSNEQLYTWASSRTIKCDSEGQGLAEPATSAVLVYSEDGSVQAASWSGPASAPRYVHLIDPATGHICVSQPDLLSPGDGKLAFAGRYLLCLSQTFNVLDTLTTQLVASITLDPNYVAPSSQSPSLLATNKLDGTVAISISRSDKPRSTKLLVLSLRTGELEPLFETSFTGCPKGLLALTTTPGYLVVDDKNRHRSLRPAGAWTAIHAASVDMQQSDEATRSLDSIFGQGPTNTTTEVARPGAEPRGLLESADPTSGAASLDTVLNIVSSAQAPTPAELFQRVVGVLARA</sequence>
<dbReference type="EMBL" id="AMGY01000003">
    <property type="protein sequence ID" value="EXJ87492.1"/>
    <property type="molecule type" value="Genomic_DNA"/>
</dbReference>
<comment type="subcellular location">
    <subcellularLocation>
        <location evidence="1">Nucleus</location>
        <location evidence="1">Nucleolus</location>
    </subcellularLocation>
</comment>
<evidence type="ECO:0000256" key="7">
    <source>
        <dbReference type="ARBA" id="ARBA00023242"/>
    </source>
</evidence>
<dbReference type="SMART" id="SM00320">
    <property type="entry name" value="WD40"/>
    <property type="match status" value="3"/>
</dbReference>
<feature type="compositionally biased region" description="Basic residues" evidence="9">
    <location>
        <begin position="23"/>
        <end position="33"/>
    </location>
</feature>
<name>W9Y3V6_9EURO</name>
<feature type="compositionally biased region" description="Basic and acidic residues" evidence="9">
    <location>
        <begin position="131"/>
        <end position="141"/>
    </location>
</feature>
<dbReference type="GO" id="GO:0003723">
    <property type="term" value="F:RNA binding"/>
    <property type="evidence" value="ECO:0007669"/>
    <property type="project" value="InterPro"/>
</dbReference>
<dbReference type="OrthoDB" id="4096at2759"/>
<proteinExistence type="predicted"/>
<keyword evidence="4 8" id="KW-0853">WD repeat</keyword>
<feature type="compositionally biased region" description="Basic and acidic residues" evidence="9">
    <location>
        <begin position="34"/>
        <end position="44"/>
    </location>
</feature>
<comment type="caution">
    <text evidence="10">The sequence shown here is derived from an EMBL/GenBank/DDBJ whole genome shotgun (WGS) entry which is preliminary data.</text>
</comment>
<dbReference type="GeneID" id="19168571"/>
<dbReference type="PANTHER" id="PTHR44215:SF1">
    <property type="entry name" value="WD REPEAT-CONTAINING PROTEIN 75"/>
    <property type="match status" value="1"/>
</dbReference>
<evidence type="ECO:0000256" key="2">
    <source>
        <dbReference type="ARBA" id="ARBA00022517"/>
    </source>
</evidence>
<dbReference type="PROSITE" id="PS50082">
    <property type="entry name" value="WD_REPEATS_2"/>
    <property type="match status" value="1"/>
</dbReference>
<evidence type="ECO:0000256" key="1">
    <source>
        <dbReference type="ARBA" id="ARBA00004604"/>
    </source>
</evidence>
<dbReference type="GO" id="GO:0006364">
    <property type="term" value="P:rRNA processing"/>
    <property type="evidence" value="ECO:0007669"/>
    <property type="project" value="UniProtKB-KW"/>
</dbReference>
<reference evidence="10 11" key="1">
    <citation type="submission" date="2013-03" db="EMBL/GenBank/DDBJ databases">
        <title>The Genome Sequence of Capronia epimyces CBS 606.96.</title>
        <authorList>
            <consortium name="The Broad Institute Genomics Platform"/>
            <person name="Cuomo C."/>
            <person name="de Hoog S."/>
            <person name="Gorbushina A."/>
            <person name="Walker B."/>
            <person name="Young S.K."/>
            <person name="Zeng Q."/>
            <person name="Gargeya S."/>
            <person name="Fitzgerald M."/>
            <person name="Haas B."/>
            <person name="Abouelleil A."/>
            <person name="Allen A.W."/>
            <person name="Alvarado L."/>
            <person name="Arachchi H.M."/>
            <person name="Berlin A.M."/>
            <person name="Chapman S.B."/>
            <person name="Gainer-Dewar J."/>
            <person name="Goldberg J."/>
            <person name="Griggs A."/>
            <person name="Gujja S."/>
            <person name="Hansen M."/>
            <person name="Howarth C."/>
            <person name="Imamovic A."/>
            <person name="Ireland A."/>
            <person name="Larimer J."/>
            <person name="McCowan C."/>
            <person name="Murphy C."/>
            <person name="Pearson M."/>
            <person name="Poon T.W."/>
            <person name="Priest M."/>
            <person name="Roberts A."/>
            <person name="Saif S."/>
            <person name="Shea T."/>
            <person name="Sisk P."/>
            <person name="Sykes S."/>
            <person name="Wortman J."/>
            <person name="Nusbaum C."/>
            <person name="Birren B."/>
        </authorList>
    </citation>
    <scope>NUCLEOTIDE SEQUENCE [LARGE SCALE GENOMIC DNA]</scope>
    <source>
        <strain evidence="10 11">CBS 606.96</strain>
    </source>
</reference>
<dbReference type="InterPro" id="IPR001680">
    <property type="entry name" value="WD40_rpt"/>
</dbReference>
<dbReference type="Proteomes" id="UP000019478">
    <property type="component" value="Unassembled WGS sequence"/>
</dbReference>
<dbReference type="Pfam" id="PF00400">
    <property type="entry name" value="WD40"/>
    <property type="match status" value="1"/>
</dbReference>
<dbReference type="AlphaFoldDB" id="W9Y3V6"/>
<dbReference type="SUPFAM" id="SSF69322">
    <property type="entry name" value="Tricorn protease domain 2"/>
    <property type="match status" value="1"/>
</dbReference>
<dbReference type="eggNOG" id="KOG1963">
    <property type="taxonomic scope" value="Eukaryota"/>
</dbReference>
<evidence type="ECO:0000313" key="10">
    <source>
        <dbReference type="EMBL" id="EXJ87492.1"/>
    </source>
</evidence>
<keyword evidence="6" id="KW-0804">Transcription</keyword>
<keyword evidence="11" id="KW-1185">Reference proteome</keyword>
<feature type="repeat" description="WD" evidence="8">
    <location>
        <begin position="402"/>
        <end position="443"/>
    </location>
</feature>
<feature type="compositionally biased region" description="Polar residues" evidence="9">
    <location>
        <begin position="68"/>
        <end position="103"/>
    </location>
</feature>
<dbReference type="SUPFAM" id="SSF50978">
    <property type="entry name" value="WD40 repeat-like"/>
    <property type="match status" value="1"/>
</dbReference>
<keyword evidence="5" id="KW-0677">Repeat</keyword>
<dbReference type="PROSITE" id="PS50294">
    <property type="entry name" value="WD_REPEATS_REGION"/>
    <property type="match status" value="1"/>
</dbReference>
<dbReference type="STRING" id="1182542.W9Y3V6"/>
<dbReference type="InterPro" id="IPR036322">
    <property type="entry name" value="WD40_repeat_dom_sf"/>
</dbReference>
<dbReference type="GO" id="GO:0045943">
    <property type="term" value="P:positive regulation of transcription by RNA polymerase I"/>
    <property type="evidence" value="ECO:0007669"/>
    <property type="project" value="InterPro"/>
</dbReference>
<dbReference type="GO" id="GO:0032040">
    <property type="term" value="C:small-subunit processome"/>
    <property type="evidence" value="ECO:0007669"/>
    <property type="project" value="InterPro"/>
</dbReference>
<dbReference type="GO" id="GO:2000234">
    <property type="term" value="P:positive regulation of rRNA processing"/>
    <property type="evidence" value="ECO:0007669"/>
    <property type="project" value="TreeGrafter"/>
</dbReference>
<feature type="region of interest" description="Disordered" evidence="9">
    <location>
        <begin position="908"/>
        <end position="937"/>
    </location>
</feature>
<evidence type="ECO:0000256" key="4">
    <source>
        <dbReference type="ARBA" id="ARBA00022574"/>
    </source>
</evidence>
<evidence type="ECO:0000256" key="5">
    <source>
        <dbReference type="ARBA" id="ARBA00022737"/>
    </source>
</evidence>
<gene>
    <name evidence="10" type="ORF">A1O3_04452</name>
</gene>
<evidence type="ECO:0000256" key="3">
    <source>
        <dbReference type="ARBA" id="ARBA00022552"/>
    </source>
</evidence>
<dbReference type="InterPro" id="IPR015943">
    <property type="entry name" value="WD40/YVTN_repeat-like_dom_sf"/>
</dbReference>
<keyword evidence="7" id="KW-0539">Nucleus</keyword>
<dbReference type="InterPro" id="IPR053826">
    <property type="entry name" value="WDR75"/>
</dbReference>
<evidence type="ECO:0000313" key="11">
    <source>
        <dbReference type="Proteomes" id="UP000019478"/>
    </source>
</evidence>
<evidence type="ECO:0000256" key="9">
    <source>
        <dbReference type="SAM" id="MobiDB-lite"/>
    </source>
</evidence>
<accession>W9Y3V6</accession>
<dbReference type="RefSeq" id="XP_007732771.1">
    <property type="nucleotide sequence ID" value="XM_007734581.1"/>
</dbReference>
<organism evidence="10 11">
    <name type="scientific">Capronia epimyces CBS 606.96</name>
    <dbReference type="NCBI Taxonomy" id="1182542"/>
    <lineage>
        <taxon>Eukaryota</taxon>
        <taxon>Fungi</taxon>
        <taxon>Dikarya</taxon>
        <taxon>Ascomycota</taxon>
        <taxon>Pezizomycotina</taxon>
        <taxon>Eurotiomycetes</taxon>
        <taxon>Chaetothyriomycetidae</taxon>
        <taxon>Chaetothyriales</taxon>
        <taxon>Herpotrichiellaceae</taxon>
        <taxon>Capronia</taxon>
    </lineage>
</organism>
<evidence type="ECO:0000256" key="8">
    <source>
        <dbReference type="PROSITE-ProRule" id="PRU00221"/>
    </source>
</evidence>